<keyword evidence="1" id="KW-0812">Transmembrane</keyword>
<evidence type="ECO:0000313" key="2">
    <source>
        <dbReference type="EMBL" id="MBD8080913.1"/>
    </source>
</evidence>
<sequence length="580" mass="66130">MVYRFRFLFYGILAFIFLMTFALFFSLFSDKGDPISYGSNKRDLNGIFTLFEGKIYAMVPSNGYYELSDANPDSFQTFQDTYQDSHIGFDDRHVYAGNIIMKGLDPKKLKSLGNNYYSDGETTYHCARNSENNDNLSVVGFIIGKMGQSLGLSGKPQNYWYPFVEMPGGKIYQSKSGFALAVNESTAFFRGIEMKNANPSAIRPIKTHYRDGDVRESDIYFTDGKNVYFQNSLLPVQYNETIQQIDVEGDIPSRSAFLIDSKNGMVYVNGIPFDDSKAPYRMLGMNLKHAYQVLFVSKEGLYFYNTETEKAERAGDNPFADNQFQEIAPDVFTSGNKVYFLKAEEYWRRNRGLQSRTTLLLQLEGVQASDFKKISHPDSYKGSIWQAGNRYFYFDGLGSSQLIPSAVYEIKDMPTVKFMADAGSLSTDAIRNLIRDNKITAPEGETILKAVTESDHAWYQSYWMIPVAVVLVYVISFLFRNVKVHPFFIKDGYLIINNLLFKKYPIGDIDKVVFSCVKTNSRVGGYSGKMQMVQKNGKRSRNFLFSSRLTLVSESESKILSYIRELQKELRSHGIDSELI</sequence>
<protein>
    <submittedName>
        <fullName evidence="2">DKNYY domain-containing protein</fullName>
    </submittedName>
</protein>
<dbReference type="Pfam" id="PF13644">
    <property type="entry name" value="DKNYY"/>
    <property type="match status" value="1"/>
</dbReference>
<keyword evidence="1" id="KW-0472">Membrane</keyword>
<dbReference type="RefSeq" id="WP_191734746.1">
    <property type="nucleotide sequence ID" value="NZ_JACYFS010000001.1"/>
</dbReference>
<dbReference type="EMBL" id="JACYFS010000001">
    <property type="protein sequence ID" value="MBD8080913.1"/>
    <property type="molecule type" value="Genomic_DNA"/>
</dbReference>
<organism evidence="2 3">
    <name type="scientific">Chryseobacterium caseinilyticum</name>
    <dbReference type="NCBI Taxonomy" id="2771428"/>
    <lineage>
        <taxon>Bacteria</taxon>
        <taxon>Pseudomonadati</taxon>
        <taxon>Bacteroidota</taxon>
        <taxon>Flavobacteriia</taxon>
        <taxon>Flavobacteriales</taxon>
        <taxon>Weeksellaceae</taxon>
        <taxon>Chryseobacterium group</taxon>
        <taxon>Chryseobacterium</taxon>
    </lineage>
</organism>
<evidence type="ECO:0000313" key="3">
    <source>
        <dbReference type="Proteomes" id="UP000637299"/>
    </source>
</evidence>
<dbReference type="Proteomes" id="UP000637299">
    <property type="component" value="Unassembled WGS sequence"/>
</dbReference>
<evidence type="ECO:0000256" key="1">
    <source>
        <dbReference type="SAM" id="Phobius"/>
    </source>
</evidence>
<proteinExistence type="predicted"/>
<gene>
    <name evidence="2" type="ORF">IC610_00595</name>
</gene>
<dbReference type="InterPro" id="IPR027375">
    <property type="entry name" value="DKNYY"/>
</dbReference>
<reference evidence="2 3" key="1">
    <citation type="submission" date="2020-09" db="EMBL/GenBank/DDBJ databases">
        <title>Genome seq and assembly of Chryseobacterium sp.</title>
        <authorList>
            <person name="Chhetri G."/>
        </authorList>
    </citation>
    <scope>NUCLEOTIDE SEQUENCE [LARGE SCALE GENOMIC DNA]</scope>
    <source>
        <strain evidence="2 3">GCR10</strain>
    </source>
</reference>
<name>A0ABR8Z6N2_9FLAO</name>
<keyword evidence="3" id="KW-1185">Reference proteome</keyword>
<comment type="caution">
    <text evidence="2">The sequence shown here is derived from an EMBL/GenBank/DDBJ whole genome shotgun (WGS) entry which is preliminary data.</text>
</comment>
<feature type="transmembrane region" description="Helical" evidence="1">
    <location>
        <begin position="7"/>
        <end position="28"/>
    </location>
</feature>
<keyword evidence="1" id="KW-1133">Transmembrane helix</keyword>
<accession>A0ABR8Z6N2</accession>
<feature type="transmembrane region" description="Helical" evidence="1">
    <location>
        <begin position="461"/>
        <end position="479"/>
    </location>
</feature>